<organism evidence="4 5">
    <name type="scientific">Pseudocercospora eumusae</name>
    <dbReference type="NCBI Taxonomy" id="321146"/>
    <lineage>
        <taxon>Eukaryota</taxon>
        <taxon>Fungi</taxon>
        <taxon>Dikarya</taxon>
        <taxon>Ascomycota</taxon>
        <taxon>Pezizomycotina</taxon>
        <taxon>Dothideomycetes</taxon>
        <taxon>Dothideomycetidae</taxon>
        <taxon>Mycosphaerellales</taxon>
        <taxon>Mycosphaerellaceae</taxon>
        <taxon>Pseudocercospora</taxon>
    </lineage>
</organism>
<dbReference type="OrthoDB" id="5427350at2759"/>
<evidence type="ECO:0000313" key="4">
    <source>
        <dbReference type="EMBL" id="KXT05979.1"/>
    </source>
</evidence>
<comment type="caution">
    <text evidence="4">The sequence shown here is derived from an EMBL/GenBank/DDBJ whole genome shotgun (WGS) entry which is preliminary data.</text>
</comment>
<evidence type="ECO:0000256" key="1">
    <source>
        <dbReference type="SAM" id="MobiDB-lite"/>
    </source>
</evidence>
<dbReference type="PANTHER" id="PTHR36681:SF3">
    <property type="entry name" value="NUCLEAR GTPASE, GERMINAL CENTER-ASSOCIATED, TANDEM DUPLICATE 3"/>
    <property type="match status" value="1"/>
</dbReference>
<gene>
    <name evidence="4" type="ORF">AC578_304</name>
</gene>
<dbReference type="InterPro" id="IPR045063">
    <property type="entry name" value="Dynamin_N"/>
</dbReference>
<evidence type="ECO:0000259" key="2">
    <source>
        <dbReference type="Pfam" id="PF00350"/>
    </source>
</evidence>
<feature type="region of interest" description="Disordered" evidence="1">
    <location>
        <begin position="1"/>
        <end position="24"/>
    </location>
</feature>
<name>A0A139HU91_9PEZI</name>
<dbReference type="Pfam" id="PF00350">
    <property type="entry name" value="Dynamin_N"/>
    <property type="match status" value="1"/>
</dbReference>
<sequence>MKRSYDELMAGDHGGPEDSSVGSDVADMIPPYDAKSEPMPESPVFTPEYEKLMKNVSSLIKILGGPIEGSTYRDGVIDGLLEEIKRRTTSNFPEEVRIALVGDMKSGKSSLINSILSIGMIARQGDAGSSCTWVVQEFGYLFPNQKQPFAAEVYFFSQEERHAIIRAHVAEFYNANAKDDGEGPKDSEQTVEDFAVKRTVITAFRALFNSEEQFATYAAADQFLSAATCEDDEHIVDTLCDWSDHIVNSGLGKETFLSQEAATPQNLLWQLAPYMYTVEERDGEMITSLWPFVSKIKFGLNIPLLKHNITLVDLPGLSDANKTRVANATFHLRQCTHYMVVAEIGRADDDKFIRDSLTKGFMTRGSARTILTLTHADSIDDETEVQGSKKDYAAMEKVLSQIKTLEKQKSEVSSKIKGLKGVQKYELMELKDDIARQIRENMLKHREIRIQIRSRMVVRQMQELYAELTPDPVGLPVFCVGNAAYKKSQAGYATDDPNPPTLSVEGTNIPALRRHLFLAPAEAKLNEARHMISTQLPSLLSCFKLYISKTHMARKDEVESIIVGPQKLCASVIEEIWQELYDQVETGILSPMRDSEFEWTDEALILVQQWEKTWSTSQHLAILKKEGCRKGRGKQRVDISWNGELVSIKCAEARHFFQEFLLNINKLPKNVTKAIHKMLNRVMHNIKTDPQVTLMALQPYLEYLYTEKGNIQIFVEHANKEMRKDLGSILGAVSSENTDNPIVQAMKPVYEDCQKIKGKLGTPKDRLRAFEREVTRTGNGVWMKSVDLLNAQLQELLQKHSRVLTHATKDFFHNLQKNFHLMCSSKEKEEPEEIELRQQLEKALVVAKEMLAENIQPAADACLGSAG</sequence>
<protein>
    <submittedName>
        <fullName evidence="4">Uncharacterized protein</fullName>
    </submittedName>
</protein>
<proteinExistence type="predicted"/>
<dbReference type="EMBL" id="LFZN01000009">
    <property type="protein sequence ID" value="KXT05977.1"/>
    <property type="molecule type" value="Genomic_DNA"/>
</dbReference>
<dbReference type="EMBL" id="LFZN01000009">
    <property type="protein sequence ID" value="KXT05979.1"/>
    <property type="molecule type" value="Genomic_DNA"/>
</dbReference>
<dbReference type="PANTHER" id="PTHR36681">
    <property type="entry name" value="NUCLEAR GTPASE, GERMINAL CENTER-ASSOCIATED, TANDEM DUPLICATE 3"/>
    <property type="match status" value="1"/>
</dbReference>
<dbReference type="Proteomes" id="UP000070133">
    <property type="component" value="Unassembled WGS sequence"/>
</dbReference>
<dbReference type="STRING" id="321146.A0A139HU91"/>
<dbReference type="AlphaFoldDB" id="A0A139HU91"/>
<dbReference type="Gene3D" id="3.40.50.300">
    <property type="entry name" value="P-loop containing nucleotide triphosphate hydrolases"/>
    <property type="match status" value="2"/>
</dbReference>
<reference evidence="4 5" key="1">
    <citation type="submission" date="2015-07" db="EMBL/GenBank/DDBJ databases">
        <title>Comparative genomics of the Sigatoka disease complex on banana suggests a link between parallel evolutionary changes in Pseudocercospora fijiensis and Pseudocercospora eumusae and increased virulence on the banana host.</title>
        <authorList>
            <person name="Chang T.-C."/>
            <person name="Salvucci A."/>
            <person name="Crous P.W."/>
            <person name="Stergiopoulos I."/>
        </authorList>
    </citation>
    <scope>NUCLEOTIDE SEQUENCE [LARGE SCALE GENOMIC DNA]</scope>
    <source>
        <strain evidence="4 5">CBS 114824</strain>
    </source>
</reference>
<dbReference type="InterPro" id="IPR027417">
    <property type="entry name" value="P-loop_NTPase"/>
</dbReference>
<dbReference type="Pfam" id="PF24564">
    <property type="entry name" value="DUF7605"/>
    <property type="match status" value="1"/>
</dbReference>
<evidence type="ECO:0000259" key="3">
    <source>
        <dbReference type="Pfam" id="PF24564"/>
    </source>
</evidence>
<evidence type="ECO:0000313" key="5">
    <source>
        <dbReference type="Proteomes" id="UP000070133"/>
    </source>
</evidence>
<keyword evidence="5" id="KW-1185">Reference proteome</keyword>
<accession>A0A139HU91</accession>
<dbReference type="InterPro" id="IPR056024">
    <property type="entry name" value="DUF7605"/>
</dbReference>
<feature type="domain" description="DUF7605" evidence="3">
    <location>
        <begin position="598"/>
        <end position="759"/>
    </location>
</feature>
<dbReference type="SUPFAM" id="SSF52540">
    <property type="entry name" value="P-loop containing nucleoside triphosphate hydrolases"/>
    <property type="match status" value="1"/>
</dbReference>
<feature type="domain" description="Dynamin N-terminal" evidence="2">
    <location>
        <begin position="98"/>
        <end position="340"/>
    </location>
</feature>